<accession>A0ABM3VWH3</accession>
<gene>
    <name evidence="5" type="primary">CCDC78</name>
</gene>
<feature type="region of interest" description="Disordered" evidence="2">
    <location>
        <begin position="1"/>
        <end position="54"/>
    </location>
</feature>
<feature type="domain" description="DUF4472" evidence="3">
    <location>
        <begin position="52"/>
        <end position="120"/>
    </location>
</feature>
<dbReference type="InterPro" id="IPR039873">
    <property type="entry name" value="CCDC78"/>
</dbReference>
<name>A0ABM3VWH3_ERIEU</name>
<dbReference type="Pfam" id="PF14739">
    <property type="entry name" value="DUF4472"/>
    <property type="match status" value="1"/>
</dbReference>
<feature type="coiled-coil region" evidence="1">
    <location>
        <begin position="415"/>
        <end position="449"/>
    </location>
</feature>
<evidence type="ECO:0000313" key="4">
    <source>
        <dbReference type="Proteomes" id="UP001652624"/>
    </source>
</evidence>
<keyword evidence="1" id="KW-0175">Coiled coil</keyword>
<feature type="region of interest" description="Disordered" evidence="2">
    <location>
        <begin position="361"/>
        <end position="395"/>
    </location>
</feature>
<feature type="compositionally biased region" description="Polar residues" evidence="2">
    <location>
        <begin position="170"/>
        <end position="182"/>
    </location>
</feature>
<feature type="region of interest" description="Disordered" evidence="2">
    <location>
        <begin position="125"/>
        <end position="183"/>
    </location>
</feature>
<dbReference type="GeneID" id="103117930"/>
<evidence type="ECO:0000256" key="2">
    <source>
        <dbReference type="SAM" id="MobiDB-lite"/>
    </source>
</evidence>
<dbReference type="Proteomes" id="UP001652624">
    <property type="component" value="Chromosome 15"/>
</dbReference>
<organism evidence="4 5">
    <name type="scientific">Erinaceus europaeus</name>
    <name type="common">Western European hedgehog</name>
    <dbReference type="NCBI Taxonomy" id="9365"/>
    <lineage>
        <taxon>Eukaryota</taxon>
        <taxon>Metazoa</taxon>
        <taxon>Chordata</taxon>
        <taxon>Craniata</taxon>
        <taxon>Vertebrata</taxon>
        <taxon>Euteleostomi</taxon>
        <taxon>Mammalia</taxon>
        <taxon>Eutheria</taxon>
        <taxon>Laurasiatheria</taxon>
        <taxon>Eulipotyphla</taxon>
        <taxon>Erinaceidae</taxon>
        <taxon>Erinaceinae</taxon>
        <taxon>Erinaceus</taxon>
    </lineage>
</organism>
<proteinExistence type="predicted"/>
<keyword evidence="4" id="KW-1185">Reference proteome</keyword>
<dbReference type="RefSeq" id="XP_060028678.1">
    <property type="nucleotide sequence ID" value="XM_060172695.1"/>
</dbReference>
<dbReference type="PANTHER" id="PTHR22106:SF5">
    <property type="entry name" value="COILED-COIL DOMAIN-CONTAINING PROTEIN 78"/>
    <property type="match status" value="1"/>
</dbReference>
<protein>
    <submittedName>
        <fullName evidence="5">Coiled-coil domain-containing protein 78</fullName>
    </submittedName>
</protein>
<feature type="coiled-coil region" evidence="1">
    <location>
        <begin position="230"/>
        <end position="257"/>
    </location>
</feature>
<sequence length="480" mass="53092">MGGVRESQDQQKPWQPSHPVTATEVLPPAKDWLPAASREAPAWASPAETELSEEQQLQISKELVNLQITTHQLQGQHEVEIFELKSEVLRLESRVLELEQQREQDALAKAKSGMPAQELVRMAWSQGRSGHRQHQAQSPDVLSAEEQEPGSSVHAPPQARGGNRTRGTEPGSQPVLSSTPQAEVSRALEQLGARQLALEMHVTALDRQLQGAQADARTAGQRLATQAAALSTCQGQLRQAEAENSRLQLQLKKLNEEYALRLQRCARDMAELVDGAVPAPTAAVRPFLEAALEDMRVAHRSREQQLARAARTYRKRLAELSSRHEELLAAHGVQHMLVDANGAAGTLKATEDAALWGQEPTALHPATGPSQQQEAQKKNKEAPQAGMPESQSHLEAASSWDQLNQKLQDFSRGAQVELERERAQLLVRAAKAEEQLSELQEYVDQHLGRYKQEVQRLRKLVDLSKVRAAPPTQPPRTHSH</sequence>
<evidence type="ECO:0000256" key="1">
    <source>
        <dbReference type="SAM" id="Coils"/>
    </source>
</evidence>
<feature type="compositionally biased region" description="Polar residues" evidence="2">
    <location>
        <begin position="10"/>
        <end position="20"/>
    </location>
</feature>
<evidence type="ECO:0000259" key="3">
    <source>
        <dbReference type="Pfam" id="PF14739"/>
    </source>
</evidence>
<reference evidence="5" key="1">
    <citation type="submission" date="2025-08" db="UniProtKB">
        <authorList>
            <consortium name="RefSeq"/>
        </authorList>
    </citation>
    <scope>IDENTIFICATION</scope>
</reference>
<evidence type="ECO:0000313" key="5">
    <source>
        <dbReference type="RefSeq" id="XP_060028678.1"/>
    </source>
</evidence>
<dbReference type="InterPro" id="IPR029329">
    <property type="entry name" value="DUF4472"/>
</dbReference>
<dbReference type="PANTHER" id="PTHR22106">
    <property type="entry name" value="COILED-COIL DOMAIN-CONTAINING PROTEIN 78"/>
    <property type="match status" value="1"/>
</dbReference>